<evidence type="ECO:0000259" key="1">
    <source>
        <dbReference type="Pfam" id="PF12680"/>
    </source>
</evidence>
<protein>
    <submittedName>
        <fullName evidence="2">Uncharacterized protein (TIGR02246 family)</fullName>
    </submittedName>
</protein>
<dbReference type="AlphaFoldDB" id="A0A497ZU74"/>
<keyword evidence="3" id="KW-1185">Reference proteome</keyword>
<dbReference type="RefSeq" id="WP_010440337.1">
    <property type="nucleotide sequence ID" value="NZ_AEYW01000006.1"/>
</dbReference>
<dbReference type="EMBL" id="RCCT01000001">
    <property type="protein sequence ID" value="RLK10774.1"/>
    <property type="molecule type" value="Genomic_DNA"/>
</dbReference>
<sequence>MGSLRDILNNLARDYAVAWSSGDPDAVASFFSPDGQISINRGEPLQGHAAIAEMARRLYADFPDLEVRCDMMRWAGSHALFVRTLEGHHHATGNRVVTRGWEQWELTSDNKIKTSLEWFDAQERQSQIDGV</sequence>
<reference evidence="2 3" key="1">
    <citation type="submission" date="2018-10" db="EMBL/GenBank/DDBJ databases">
        <title>Genomic Encyclopedia of Archaeal and Bacterial Type Strains, Phase II (KMG-II): from individual species to whole genera.</title>
        <authorList>
            <person name="Goeker M."/>
        </authorList>
    </citation>
    <scope>NUCLEOTIDE SEQUENCE [LARGE SCALE GENOMIC DNA]</scope>
    <source>
        <strain evidence="2 3">DSM 29317</strain>
    </source>
</reference>
<dbReference type="InterPro" id="IPR032710">
    <property type="entry name" value="NTF2-like_dom_sf"/>
</dbReference>
<name>A0A497ZU74_9RHOB</name>
<feature type="domain" description="SnoaL-like" evidence="1">
    <location>
        <begin position="13"/>
        <end position="112"/>
    </location>
</feature>
<dbReference type="Pfam" id="PF12680">
    <property type="entry name" value="SnoaL_2"/>
    <property type="match status" value="1"/>
</dbReference>
<dbReference type="SUPFAM" id="SSF54427">
    <property type="entry name" value="NTF2-like"/>
    <property type="match status" value="1"/>
</dbReference>
<accession>A0A497ZU74</accession>
<dbReference type="Gene3D" id="3.10.450.50">
    <property type="match status" value="1"/>
</dbReference>
<evidence type="ECO:0000313" key="2">
    <source>
        <dbReference type="EMBL" id="RLK10774.1"/>
    </source>
</evidence>
<dbReference type="OrthoDB" id="125994at2"/>
<dbReference type="NCBIfam" id="TIGR02246">
    <property type="entry name" value="SgcJ/EcaC family oxidoreductase"/>
    <property type="match status" value="1"/>
</dbReference>
<dbReference type="Proteomes" id="UP000271700">
    <property type="component" value="Unassembled WGS sequence"/>
</dbReference>
<dbReference type="InterPro" id="IPR037401">
    <property type="entry name" value="SnoaL-like"/>
</dbReference>
<evidence type="ECO:0000313" key="3">
    <source>
        <dbReference type="Proteomes" id="UP000271700"/>
    </source>
</evidence>
<gene>
    <name evidence="2" type="ORF">CLV75_0760</name>
</gene>
<proteinExistence type="predicted"/>
<comment type="caution">
    <text evidence="2">The sequence shown here is derived from an EMBL/GenBank/DDBJ whole genome shotgun (WGS) entry which is preliminary data.</text>
</comment>
<organism evidence="2 3">
    <name type="scientific">Ruegeria conchae</name>
    <dbReference type="NCBI Taxonomy" id="981384"/>
    <lineage>
        <taxon>Bacteria</taxon>
        <taxon>Pseudomonadati</taxon>
        <taxon>Pseudomonadota</taxon>
        <taxon>Alphaproteobacteria</taxon>
        <taxon>Rhodobacterales</taxon>
        <taxon>Roseobacteraceae</taxon>
        <taxon>Ruegeria</taxon>
    </lineage>
</organism>
<dbReference type="InterPro" id="IPR011944">
    <property type="entry name" value="Steroid_delta5-4_isomerase"/>
</dbReference>